<accession>A0A9D3UU50</accession>
<sequence>VKEQILEMYIHNLIARAPRVIEQHLQVMGFLHVSRLGGLNWTPQFSALWWKDGDSRHTHSIFYEVATTTRRLERSGVTQFGISCVGNIELRDVSGDTTTKN</sequence>
<protein>
    <submittedName>
        <fullName evidence="1">Uncharacterized protein</fullName>
    </submittedName>
</protein>
<evidence type="ECO:0000313" key="1">
    <source>
        <dbReference type="EMBL" id="KAH1057477.1"/>
    </source>
</evidence>
<evidence type="ECO:0000313" key="2">
    <source>
        <dbReference type="Proteomes" id="UP000828251"/>
    </source>
</evidence>
<keyword evidence="2" id="KW-1185">Reference proteome</keyword>
<reference evidence="1 2" key="1">
    <citation type="journal article" date="2021" name="Plant Biotechnol. J.">
        <title>Multi-omics assisted identification of the key and species-specific regulatory components of drought-tolerant mechanisms in Gossypium stocksii.</title>
        <authorList>
            <person name="Yu D."/>
            <person name="Ke L."/>
            <person name="Zhang D."/>
            <person name="Wu Y."/>
            <person name="Sun Y."/>
            <person name="Mei J."/>
            <person name="Sun J."/>
            <person name="Sun Y."/>
        </authorList>
    </citation>
    <scope>NUCLEOTIDE SEQUENCE [LARGE SCALE GENOMIC DNA]</scope>
    <source>
        <strain evidence="2">cv. E1</strain>
        <tissue evidence="1">Leaf</tissue>
    </source>
</reference>
<organism evidence="1 2">
    <name type="scientific">Gossypium stocksii</name>
    <dbReference type="NCBI Taxonomy" id="47602"/>
    <lineage>
        <taxon>Eukaryota</taxon>
        <taxon>Viridiplantae</taxon>
        <taxon>Streptophyta</taxon>
        <taxon>Embryophyta</taxon>
        <taxon>Tracheophyta</taxon>
        <taxon>Spermatophyta</taxon>
        <taxon>Magnoliopsida</taxon>
        <taxon>eudicotyledons</taxon>
        <taxon>Gunneridae</taxon>
        <taxon>Pentapetalae</taxon>
        <taxon>rosids</taxon>
        <taxon>malvids</taxon>
        <taxon>Malvales</taxon>
        <taxon>Malvaceae</taxon>
        <taxon>Malvoideae</taxon>
        <taxon>Gossypium</taxon>
    </lineage>
</organism>
<name>A0A9D3UU50_9ROSI</name>
<feature type="non-terminal residue" evidence="1">
    <location>
        <position position="1"/>
    </location>
</feature>
<gene>
    <name evidence="1" type="ORF">J1N35_035542</name>
</gene>
<proteinExistence type="predicted"/>
<dbReference type="Proteomes" id="UP000828251">
    <property type="component" value="Unassembled WGS sequence"/>
</dbReference>
<dbReference type="EMBL" id="JAIQCV010000010">
    <property type="protein sequence ID" value="KAH1057477.1"/>
    <property type="molecule type" value="Genomic_DNA"/>
</dbReference>
<comment type="caution">
    <text evidence="1">The sequence shown here is derived from an EMBL/GenBank/DDBJ whole genome shotgun (WGS) entry which is preliminary data.</text>
</comment>
<dbReference type="AlphaFoldDB" id="A0A9D3UU50"/>